<proteinExistence type="predicted"/>
<keyword evidence="1" id="KW-0472">Membrane</keyword>
<protein>
    <submittedName>
        <fullName evidence="2">Uncharacterized protein</fullName>
    </submittedName>
</protein>
<comment type="caution">
    <text evidence="2">The sequence shown here is derived from an EMBL/GenBank/DDBJ whole genome shotgun (WGS) entry which is preliminary data.</text>
</comment>
<evidence type="ECO:0000313" key="3">
    <source>
        <dbReference type="Proteomes" id="UP000580474"/>
    </source>
</evidence>
<dbReference type="RefSeq" id="WP_184481281.1">
    <property type="nucleotide sequence ID" value="NZ_JACHIV010000001.1"/>
</dbReference>
<accession>A0A840NLF8</accession>
<dbReference type="AlphaFoldDB" id="A0A840NLF8"/>
<keyword evidence="3" id="KW-1185">Reference proteome</keyword>
<dbReference type="EMBL" id="JACHIV010000001">
    <property type="protein sequence ID" value="MBB5071158.1"/>
    <property type="molecule type" value="Genomic_DNA"/>
</dbReference>
<name>A0A840NLF8_9PSEU</name>
<reference evidence="2 3" key="1">
    <citation type="submission" date="2020-08" db="EMBL/GenBank/DDBJ databases">
        <title>Sequencing the genomes of 1000 actinobacteria strains.</title>
        <authorList>
            <person name="Klenk H.-P."/>
        </authorList>
    </citation>
    <scope>NUCLEOTIDE SEQUENCE [LARGE SCALE GENOMIC DNA]</scope>
    <source>
        <strain evidence="2 3">DSM 45582</strain>
    </source>
</reference>
<feature type="transmembrane region" description="Helical" evidence="1">
    <location>
        <begin position="6"/>
        <end position="24"/>
    </location>
</feature>
<gene>
    <name evidence="2" type="ORF">BJ969_004246</name>
</gene>
<keyword evidence="1" id="KW-0812">Transmembrane</keyword>
<organism evidence="2 3">
    <name type="scientific">Saccharopolyspora gloriosae</name>
    <dbReference type="NCBI Taxonomy" id="455344"/>
    <lineage>
        <taxon>Bacteria</taxon>
        <taxon>Bacillati</taxon>
        <taxon>Actinomycetota</taxon>
        <taxon>Actinomycetes</taxon>
        <taxon>Pseudonocardiales</taxon>
        <taxon>Pseudonocardiaceae</taxon>
        <taxon>Saccharopolyspora</taxon>
    </lineage>
</organism>
<evidence type="ECO:0000313" key="2">
    <source>
        <dbReference type="EMBL" id="MBB5071158.1"/>
    </source>
</evidence>
<feature type="transmembrane region" description="Helical" evidence="1">
    <location>
        <begin position="31"/>
        <end position="49"/>
    </location>
</feature>
<dbReference type="Proteomes" id="UP000580474">
    <property type="component" value="Unassembled WGS sequence"/>
</dbReference>
<keyword evidence="1" id="KW-1133">Transmembrane helix</keyword>
<sequence>MQNLGPIVLLAVAGFLVGGVVAMWRTTRVMAVVLGVLAALAAAGGIAWLL</sequence>
<evidence type="ECO:0000256" key="1">
    <source>
        <dbReference type="SAM" id="Phobius"/>
    </source>
</evidence>